<dbReference type="Gene3D" id="2.170.140.10">
    <property type="entry name" value="Chitin binding domain"/>
    <property type="match status" value="1"/>
</dbReference>
<evidence type="ECO:0000313" key="4">
    <source>
        <dbReference type="Proteomes" id="UP001054945"/>
    </source>
</evidence>
<evidence type="ECO:0000256" key="1">
    <source>
        <dbReference type="SAM" id="SignalP"/>
    </source>
</evidence>
<organism evidence="3 4">
    <name type="scientific">Caerostris extrusa</name>
    <name type="common">Bark spider</name>
    <name type="synonym">Caerostris bankana</name>
    <dbReference type="NCBI Taxonomy" id="172846"/>
    <lineage>
        <taxon>Eukaryota</taxon>
        <taxon>Metazoa</taxon>
        <taxon>Ecdysozoa</taxon>
        <taxon>Arthropoda</taxon>
        <taxon>Chelicerata</taxon>
        <taxon>Arachnida</taxon>
        <taxon>Araneae</taxon>
        <taxon>Araneomorphae</taxon>
        <taxon>Entelegynae</taxon>
        <taxon>Araneoidea</taxon>
        <taxon>Araneidae</taxon>
        <taxon>Caerostris</taxon>
    </lineage>
</organism>
<sequence length="105" mass="11784">MIPKKKPEGHRRYGSSLLFIKFLTLLSIAYCFNCPEGMNNLFHADVSSGCRVYHQCLSSELLTLTCPFGQAFDDQSIKCVDASLVDCIKKPSVVIEDLLTHLRTD</sequence>
<dbReference type="Proteomes" id="UP001054945">
    <property type="component" value="Unassembled WGS sequence"/>
</dbReference>
<dbReference type="Pfam" id="PF01607">
    <property type="entry name" value="CBM_14"/>
    <property type="match status" value="1"/>
</dbReference>
<dbReference type="GO" id="GO:0008061">
    <property type="term" value="F:chitin binding"/>
    <property type="evidence" value="ECO:0007669"/>
    <property type="project" value="InterPro"/>
</dbReference>
<keyword evidence="1" id="KW-0732">Signal</keyword>
<accession>A0AAV4Y713</accession>
<dbReference type="SUPFAM" id="SSF57625">
    <property type="entry name" value="Invertebrate chitin-binding proteins"/>
    <property type="match status" value="1"/>
</dbReference>
<feature type="signal peptide" evidence="1">
    <location>
        <begin position="1"/>
        <end position="31"/>
    </location>
</feature>
<evidence type="ECO:0000259" key="2">
    <source>
        <dbReference type="PROSITE" id="PS50940"/>
    </source>
</evidence>
<dbReference type="InterPro" id="IPR036508">
    <property type="entry name" value="Chitin-bd_dom_sf"/>
</dbReference>
<gene>
    <name evidence="3" type="ORF">CEXT_609321</name>
</gene>
<protein>
    <recommendedName>
        <fullName evidence="2">Chitin-binding type-2 domain-containing protein</fullName>
    </recommendedName>
</protein>
<comment type="caution">
    <text evidence="3">The sequence shown here is derived from an EMBL/GenBank/DDBJ whole genome shotgun (WGS) entry which is preliminary data.</text>
</comment>
<name>A0AAV4Y713_CAEEX</name>
<evidence type="ECO:0000313" key="3">
    <source>
        <dbReference type="EMBL" id="GIZ03167.1"/>
    </source>
</evidence>
<feature type="domain" description="Chitin-binding type-2" evidence="2">
    <location>
        <begin position="31"/>
        <end position="89"/>
    </location>
</feature>
<proteinExistence type="predicted"/>
<dbReference type="GO" id="GO:0005576">
    <property type="term" value="C:extracellular region"/>
    <property type="evidence" value="ECO:0007669"/>
    <property type="project" value="InterPro"/>
</dbReference>
<dbReference type="AlphaFoldDB" id="A0AAV4Y713"/>
<dbReference type="EMBL" id="BPLR01001560">
    <property type="protein sequence ID" value="GIZ03167.1"/>
    <property type="molecule type" value="Genomic_DNA"/>
</dbReference>
<keyword evidence="4" id="KW-1185">Reference proteome</keyword>
<feature type="chain" id="PRO_5043517614" description="Chitin-binding type-2 domain-containing protein" evidence="1">
    <location>
        <begin position="32"/>
        <end position="105"/>
    </location>
</feature>
<dbReference type="PROSITE" id="PS50940">
    <property type="entry name" value="CHIT_BIND_II"/>
    <property type="match status" value="1"/>
</dbReference>
<dbReference type="SMART" id="SM00494">
    <property type="entry name" value="ChtBD2"/>
    <property type="match status" value="1"/>
</dbReference>
<reference evidence="3 4" key="1">
    <citation type="submission" date="2021-06" db="EMBL/GenBank/DDBJ databases">
        <title>Caerostris extrusa draft genome.</title>
        <authorList>
            <person name="Kono N."/>
            <person name="Arakawa K."/>
        </authorList>
    </citation>
    <scope>NUCLEOTIDE SEQUENCE [LARGE SCALE GENOMIC DNA]</scope>
</reference>
<dbReference type="InterPro" id="IPR002557">
    <property type="entry name" value="Chitin-bd_dom"/>
</dbReference>